<evidence type="ECO:0000313" key="3">
    <source>
        <dbReference type="Proteomes" id="UP000003053"/>
    </source>
</evidence>
<dbReference type="eggNOG" id="ENOG5032RQT">
    <property type="taxonomic scope" value="Bacteria"/>
</dbReference>
<dbReference type="Proteomes" id="UP000003053">
    <property type="component" value="Unassembled WGS sequence"/>
</dbReference>
<comment type="caution">
    <text evidence="2">The sequence shown here is derived from an EMBL/GenBank/DDBJ whole genome shotgun (WGS) entry which is preliminary data.</text>
</comment>
<keyword evidence="3" id="KW-1185">Reference proteome</keyword>
<dbReference type="EMBL" id="AAOG01000002">
    <property type="protein sequence ID" value="EAR13000.1"/>
    <property type="molecule type" value="Genomic_DNA"/>
</dbReference>
<protein>
    <submittedName>
        <fullName evidence="2">Uncharacterized protein</fullName>
    </submittedName>
</protein>
<feature type="region of interest" description="Disordered" evidence="1">
    <location>
        <begin position="71"/>
        <end position="92"/>
    </location>
</feature>
<evidence type="ECO:0000256" key="1">
    <source>
        <dbReference type="SAM" id="MobiDB-lite"/>
    </source>
</evidence>
<proteinExistence type="predicted"/>
<organism evidence="2 3">
    <name type="scientific">Polaribacter irgensii 23-P</name>
    <dbReference type="NCBI Taxonomy" id="313594"/>
    <lineage>
        <taxon>Bacteria</taxon>
        <taxon>Pseudomonadati</taxon>
        <taxon>Bacteroidota</taxon>
        <taxon>Flavobacteriia</taxon>
        <taxon>Flavobacteriales</taxon>
        <taxon>Flavobacteriaceae</taxon>
    </lineage>
</organism>
<evidence type="ECO:0000313" key="2">
    <source>
        <dbReference type="EMBL" id="EAR13000.1"/>
    </source>
</evidence>
<name>A4C0Q7_9FLAO</name>
<dbReference type="RefSeq" id="WP_004570668.1">
    <property type="nucleotide sequence ID" value="NZ_CH724148.1"/>
</dbReference>
<sequence>MKRVIVDFAKLTADILGLLITKYPKGYGNSDIISFKNTKGETIKTLEVKTEETIYLVKISERLEQTMEAFAEDEDSFDENEDLDFDTLELEK</sequence>
<accession>A4C0Q7</accession>
<dbReference type="AlphaFoldDB" id="A4C0Q7"/>
<dbReference type="OrthoDB" id="1122172at2"/>
<dbReference type="HOGENOM" id="CLU_142111_0_0_10"/>
<reference evidence="2 3" key="1">
    <citation type="submission" date="2006-02" db="EMBL/GenBank/DDBJ databases">
        <authorList>
            <person name="Murray A."/>
            <person name="Staley J."/>
            <person name="Ferriera S."/>
            <person name="Johnson J."/>
            <person name="Kravitz S."/>
            <person name="Halpern A."/>
            <person name="Remington K."/>
            <person name="Beeson K."/>
            <person name="Tran B."/>
            <person name="Rogers Y.-H."/>
            <person name="Friedman R."/>
            <person name="Venter J.C."/>
        </authorList>
    </citation>
    <scope>NUCLEOTIDE SEQUENCE [LARGE SCALE GENOMIC DNA]</scope>
    <source>
        <strain evidence="2 3">23-P</strain>
    </source>
</reference>
<gene>
    <name evidence="2" type="ORF">PI23P_10240</name>
</gene>
<dbReference type="STRING" id="313594.PI23P_10240"/>